<organism evidence="2 3">
    <name type="scientific">Periophthalmus magnuspinnatus</name>
    <dbReference type="NCBI Taxonomy" id="409849"/>
    <lineage>
        <taxon>Eukaryota</taxon>
        <taxon>Metazoa</taxon>
        <taxon>Chordata</taxon>
        <taxon>Craniata</taxon>
        <taxon>Vertebrata</taxon>
        <taxon>Euteleostomi</taxon>
        <taxon>Actinopterygii</taxon>
        <taxon>Neopterygii</taxon>
        <taxon>Teleostei</taxon>
        <taxon>Neoteleostei</taxon>
        <taxon>Acanthomorphata</taxon>
        <taxon>Gobiaria</taxon>
        <taxon>Gobiiformes</taxon>
        <taxon>Gobioidei</taxon>
        <taxon>Gobiidae</taxon>
        <taxon>Oxudercinae</taxon>
        <taxon>Periophthalmus</taxon>
    </lineage>
</organism>
<protein>
    <submittedName>
        <fullName evidence="2">Uncharacterized protein</fullName>
    </submittedName>
</protein>
<reference evidence="2" key="1">
    <citation type="submission" date="2025-08" db="UniProtKB">
        <authorList>
            <consortium name="Ensembl"/>
        </authorList>
    </citation>
    <scope>IDENTIFICATION</scope>
</reference>
<dbReference type="AlphaFoldDB" id="A0A3B4A3G3"/>
<evidence type="ECO:0000256" key="1">
    <source>
        <dbReference type="SAM" id="MobiDB-lite"/>
    </source>
</evidence>
<dbReference type="Ensembl" id="ENSPMGT00000012361.1">
    <property type="protein sequence ID" value="ENSPMGP00000011578.1"/>
    <property type="gene ID" value="ENSPMGG00000009591.1"/>
</dbReference>
<proteinExistence type="predicted"/>
<reference evidence="2" key="2">
    <citation type="submission" date="2025-09" db="UniProtKB">
        <authorList>
            <consortium name="Ensembl"/>
        </authorList>
    </citation>
    <scope>IDENTIFICATION</scope>
</reference>
<name>A0A3B4A3G3_9GOBI</name>
<sequence length="182" mass="19715">MSFQGERLIRSASPVKSPAVGSPGNASALVPSPQSAPAQPKSGSLTPRSIFPFPSNNTASPKSPRRLSFSGIFRSSGGASPSASIKIFRNKKGKCKGQKQVTFSKCQGKHHPRLHLTIYSSSSAKGRTKARFVSHLHLFCQQEETQQLDAIIFSINVTILCLHCVLPKGYFFLKDNSLLQTS</sequence>
<evidence type="ECO:0000313" key="2">
    <source>
        <dbReference type="Ensembl" id="ENSPMGP00000011578.1"/>
    </source>
</evidence>
<keyword evidence="3" id="KW-1185">Reference proteome</keyword>
<dbReference type="STRING" id="409849.ENSPMGP00000011578"/>
<feature type="region of interest" description="Disordered" evidence="1">
    <location>
        <begin position="1"/>
        <end position="81"/>
    </location>
</feature>
<accession>A0A3B4A3G3</accession>
<feature type="compositionally biased region" description="Low complexity" evidence="1">
    <location>
        <begin position="26"/>
        <end position="42"/>
    </location>
</feature>
<evidence type="ECO:0000313" key="3">
    <source>
        <dbReference type="Proteomes" id="UP000261520"/>
    </source>
</evidence>
<dbReference type="Proteomes" id="UP000261520">
    <property type="component" value="Unplaced"/>
</dbReference>